<gene>
    <name evidence="2" type="ORF">HMPREF0446_00406</name>
</gene>
<dbReference type="EMBL" id="ACRF02000013">
    <property type="protein sequence ID" value="EEW93524.1"/>
    <property type="molecule type" value="Genomic_DNA"/>
</dbReference>
<dbReference type="Proteomes" id="UP000002939">
    <property type="component" value="Unassembled WGS sequence"/>
</dbReference>
<reference evidence="2" key="2">
    <citation type="submission" date="2011-10" db="EMBL/GenBank/DDBJ databases">
        <title>The Genome Sequence of Granulicatella elegans ATCC 700633.</title>
        <authorList>
            <consortium name="The Broad Institute Genome Sequencing Platform"/>
            <consortium name="The Broad Institute Genome Sequencing Center for Infectious Disease"/>
            <person name="Earl A."/>
            <person name="Ward D."/>
            <person name="Feldgarden M."/>
            <person name="Gevers D."/>
            <person name="Sibley C.D."/>
            <person name="Field T.R."/>
            <person name="Grinwis M."/>
            <person name="Eshaghurshan C.S."/>
            <person name="Surette M.G."/>
            <person name="Young S.K."/>
            <person name="Zeng Q."/>
            <person name="Gargeya S."/>
            <person name="Fitzgerald M."/>
            <person name="Haas B."/>
            <person name="Abouelleil A."/>
            <person name="Alvarado L."/>
            <person name="Arachchi H.M."/>
            <person name="Berlin A."/>
            <person name="Brown A."/>
            <person name="Chapman S.B."/>
            <person name="Chen Z."/>
            <person name="Dunbar C."/>
            <person name="Freedman E."/>
            <person name="Gearin G."/>
            <person name="Goldberg J."/>
            <person name="Griggs A."/>
            <person name="Gujja S."/>
            <person name="Heiman D."/>
            <person name="Howarth C."/>
            <person name="Larson L."/>
            <person name="Lui A."/>
            <person name="MacDonald P.J.P."/>
            <person name="Montmayeur A."/>
            <person name="Murphy C."/>
            <person name="Neiman D."/>
            <person name="Pearson M."/>
            <person name="Priest M."/>
            <person name="Roberts A."/>
            <person name="Saif S."/>
            <person name="Shea T."/>
            <person name="Shenoy N."/>
            <person name="Sisk P."/>
            <person name="Stolte C."/>
            <person name="Sykes S."/>
            <person name="Wortman J."/>
            <person name="Nusbaum C."/>
            <person name="Birren B."/>
        </authorList>
    </citation>
    <scope>NUCLEOTIDE SEQUENCE [LARGE SCALE GENOMIC DNA]</scope>
    <source>
        <strain evidence="2">ATCC 700633</strain>
    </source>
</reference>
<evidence type="ECO:0000256" key="1">
    <source>
        <dbReference type="SAM" id="Phobius"/>
    </source>
</evidence>
<accession>D0BKC1</accession>
<organism evidence="2 3">
    <name type="scientific">Granulicatella elegans ATCC 700633</name>
    <dbReference type="NCBI Taxonomy" id="626369"/>
    <lineage>
        <taxon>Bacteria</taxon>
        <taxon>Bacillati</taxon>
        <taxon>Bacillota</taxon>
        <taxon>Bacilli</taxon>
        <taxon>Lactobacillales</taxon>
        <taxon>Carnobacteriaceae</taxon>
        <taxon>Granulicatella</taxon>
    </lineage>
</organism>
<proteinExistence type="predicted"/>
<keyword evidence="1" id="KW-0472">Membrane</keyword>
<dbReference type="Pfam" id="PF06182">
    <property type="entry name" value="ABC2_membrane_6"/>
    <property type="match status" value="1"/>
</dbReference>
<name>D0BKC1_9LACT</name>
<feature type="transmembrane region" description="Helical" evidence="1">
    <location>
        <begin position="100"/>
        <end position="119"/>
    </location>
</feature>
<dbReference type="InterPro" id="IPR010390">
    <property type="entry name" value="ABC-2_transporter-like"/>
</dbReference>
<sequence length="268" mass="31787">MMIRSLKFYRKIYTEFIRMDIKRIMMYPIDFVLGNMGFFLETISTLFVLYIIVMNTGFLGEFSGYEVLFFYSYLMLVNALWEIFFVTVLEIPYMIQSGELDIFLVRPLNILFQFIIFQLDEESVFETVVALLLLIGSIIQLSGLWTVIFFIKLLFFILSSIFVRYAIYLFLSTTAFWWVSNDGLKSIFWEVSQLGNYPISIYPQWLKAVLMIIPFSFIGYFPVHELLLSTNRFTLETLMNFSSGWIIFYLVYQFFWKQGLKKYQSIGG</sequence>
<feature type="transmembrane region" description="Helical" evidence="1">
    <location>
        <begin position="68"/>
        <end position="88"/>
    </location>
</feature>
<dbReference type="PANTHER" id="PTHR36833:SF1">
    <property type="entry name" value="INTEGRAL MEMBRANE TRANSPORT PROTEIN"/>
    <property type="match status" value="1"/>
</dbReference>
<feature type="transmembrane region" description="Helical" evidence="1">
    <location>
        <begin position="162"/>
        <end position="179"/>
    </location>
</feature>
<keyword evidence="1" id="KW-1133">Transmembrane helix</keyword>
<dbReference type="AlphaFoldDB" id="D0BKC1"/>
<reference evidence="2" key="1">
    <citation type="submission" date="2009-09" db="EMBL/GenBank/DDBJ databases">
        <authorList>
            <consortium name="The Broad Institute Genome Sequencing Platform"/>
            <person name="Ward D."/>
            <person name="Feldgarden M."/>
            <person name="Earl A."/>
            <person name="Young S.K."/>
            <person name="Zeng Q."/>
            <person name="Koehrsen M."/>
            <person name="Alvarado L."/>
            <person name="Berlin A."/>
            <person name="Bochicchio J."/>
            <person name="Borenstein D."/>
            <person name="Chapman S.B."/>
            <person name="Chen Z."/>
            <person name="Engels R."/>
            <person name="Freedman E."/>
            <person name="Gellesch M."/>
            <person name="Goldberg J."/>
            <person name="Griggs A."/>
            <person name="Gujja S."/>
            <person name="Heilman E."/>
            <person name="Heiman D."/>
            <person name="Hepburn T."/>
            <person name="Howarth C."/>
            <person name="Jen D."/>
            <person name="Larson L."/>
            <person name="Lewis B."/>
            <person name="Mehta T."/>
            <person name="Park D."/>
            <person name="Pearson M."/>
            <person name="Roberts A."/>
            <person name="Saif S."/>
            <person name="Shea T."/>
            <person name="Shenoy N."/>
            <person name="Sisk P."/>
            <person name="Stolte C."/>
            <person name="Sykes S."/>
            <person name="Thomson T."/>
            <person name="Walk T."/>
            <person name="White J."/>
            <person name="Yandava C."/>
            <person name="Sibley C.D."/>
            <person name="Field T.R."/>
            <person name="Grinwis M."/>
            <person name="Eshaghurshan C.S."/>
            <person name="Surette M.G."/>
            <person name="Haas B."/>
            <person name="Nusbaum C."/>
            <person name="Birren B."/>
        </authorList>
    </citation>
    <scope>NUCLEOTIDE SEQUENCE [LARGE SCALE GENOMIC DNA]</scope>
    <source>
        <strain evidence="2">ATCC 700633</strain>
    </source>
</reference>
<dbReference type="HOGENOM" id="CLU_071040_1_1_9"/>
<evidence type="ECO:0000313" key="3">
    <source>
        <dbReference type="Proteomes" id="UP000002939"/>
    </source>
</evidence>
<evidence type="ECO:0008006" key="4">
    <source>
        <dbReference type="Google" id="ProtNLM"/>
    </source>
</evidence>
<keyword evidence="3" id="KW-1185">Reference proteome</keyword>
<dbReference type="PANTHER" id="PTHR36833">
    <property type="entry name" value="SLR0610 PROTEIN-RELATED"/>
    <property type="match status" value="1"/>
</dbReference>
<feature type="transmembrane region" description="Helical" evidence="1">
    <location>
        <begin position="131"/>
        <end position="155"/>
    </location>
</feature>
<feature type="transmembrane region" description="Helical" evidence="1">
    <location>
        <begin position="233"/>
        <end position="255"/>
    </location>
</feature>
<feature type="transmembrane region" description="Helical" evidence="1">
    <location>
        <begin position="31"/>
        <end position="53"/>
    </location>
</feature>
<protein>
    <recommendedName>
        <fullName evidence="4">ABC transporter permease</fullName>
    </recommendedName>
</protein>
<dbReference type="STRING" id="626369.HMPREF0446_00406"/>
<keyword evidence="1" id="KW-0812">Transmembrane</keyword>
<comment type="caution">
    <text evidence="2">The sequence shown here is derived from an EMBL/GenBank/DDBJ whole genome shotgun (WGS) entry which is preliminary data.</text>
</comment>
<feature type="transmembrane region" description="Helical" evidence="1">
    <location>
        <begin position="199"/>
        <end position="221"/>
    </location>
</feature>
<dbReference type="eggNOG" id="COG3694">
    <property type="taxonomic scope" value="Bacteria"/>
</dbReference>
<dbReference type="OrthoDB" id="9788195at2"/>
<evidence type="ECO:0000313" key="2">
    <source>
        <dbReference type="EMBL" id="EEW93524.1"/>
    </source>
</evidence>